<feature type="region of interest" description="Disordered" evidence="1">
    <location>
        <begin position="115"/>
        <end position="134"/>
    </location>
</feature>
<reference evidence="3 4" key="1">
    <citation type="submission" date="2019-01" db="EMBL/GenBank/DDBJ databases">
        <title>Intercellular communication is required for trap formation in the nematode-trapping fungus Duddingtonia flagrans.</title>
        <authorList>
            <person name="Youssar L."/>
            <person name="Wernet V."/>
            <person name="Hensel N."/>
            <person name="Hildebrandt H.-G."/>
            <person name="Fischer R."/>
        </authorList>
    </citation>
    <scope>NUCLEOTIDE SEQUENCE [LARGE SCALE GENOMIC DNA]</scope>
    <source>
        <strain evidence="3 4">CBS H-5679</strain>
    </source>
</reference>
<feature type="region of interest" description="Disordered" evidence="1">
    <location>
        <begin position="442"/>
        <end position="462"/>
    </location>
</feature>
<evidence type="ECO:0000313" key="4">
    <source>
        <dbReference type="Proteomes" id="UP000283090"/>
    </source>
</evidence>
<feature type="region of interest" description="Disordered" evidence="1">
    <location>
        <begin position="144"/>
        <end position="234"/>
    </location>
</feature>
<dbReference type="VEuPathDB" id="FungiDB:DFL_004986"/>
<feature type="region of interest" description="Disordered" evidence="1">
    <location>
        <begin position="385"/>
        <end position="412"/>
    </location>
</feature>
<proteinExistence type="predicted"/>
<feature type="compositionally biased region" description="Low complexity" evidence="1">
    <location>
        <begin position="209"/>
        <end position="220"/>
    </location>
</feature>
<protein>
    <submittedName>
        <fullName evidence="3">Uncharacterized protein</fullName>
    </submittedName>
</protein>
<keyword evidence="2" id="KW-1133">Transmembrane helix</keyword>
<dbReference type="RefSeq" id="XP_067492268.1">
    <property type="nucleotide sequence ID" value="XM_067634173.1"/>
</dbReference>
<evidence type="ECO:0000256" key="1">
    <source>
        <dbReference type="SAM" id="MobiDB-lite"/>
    </source>
</evidence>
<organism evidence="3 4">
    <name type="scientific">Arthrobotrys flagrans</name>
    <name type="common">Nematode-trapping fungus</name>
    <name type="synonym">Trichothecium flagrans</name>
    <dbReference type="NCBI Taxonomy" id="97331"/>
    <lineage>
        <taxon>Eukaryota</taxon>
        <taxon>Fungi</taxon>
        <taxon>Dikarya</taxon>
        <taxon>Ascomycota</taxon>
        <taxon>Pezizomycotina</taxon>
        <taxon>Orbiliomycetes</taxon>
        <taxon>Orbiliales</taxon>
        <taxon>Orbiliaceae</taxon>
        <taxon>Arthrobotrys</taxon>
    </lineage>
</organism>
<gene>
    <name evidence="3" type="ORF">DFL_004986</name>
</gene>
<keyword evidence="2" id="KW-0812">Transmembrane</keyword>
<sequence length="617" mass="67505">MICVVAVPLANLVPKILRRDVIPRRWEAASSSPPFVSSQPTLLHLATSSSSSSSSSPSSSSSSLRLDHLPRAPTTSSPLLHFFIVCNMENAVPADAASGSPPLLRLPAFSLPEHLRHPCNPPPTGPLPRPPSILENRGIAARLSAASPPLSPSDSLPNNSHNPSPVGRQPSDHTQASSDALGENYLPSRPLALPTSDRNSRKSSAIDTDCSGCSGSSLLASDEETDPLSKPARTSHFDRSVASLEGLQHDSRSLGRLSRLSYISGGAAFVVSEESEDLRTTNGTGRSYRINNVLPEFEERQGPRRVGPVPRDRCDLRMNGTLGNPGDSRLRIHPADNRFEHTYRMRKASETEEPIYVPVYSFEPPGKFPDRSRLTAPLATPKFLNHTPRNFSLPGRSDGNPAARSSSDSAEMLLGDTGKFDGIEREIKVPPRAYDARRRTLRPFGNPLSMKSSPPVRDKMKNGGQLFGKETAHRRFERERGHRFHDLNHLEESHWPAALIPPRIQTHGLEHPFSKYGIPTLGRPEDSYAGKEINEGRWPERYKRQKRIGRSLLCVCIAMPPLWLIMAAGLLDNLVAEMTGGEIWGVGRSEKVLAAWFGGTFCFALIVAIIVAGITVL</sequence>
<evidence type="ECO:0000313" key="3">
    <source>
        <dbReference type="EMBL" id="RVD86724.1"/>
    </source>
</evidence>
<evidence type="ECO:0000256" key="2">
    <source>
        <dbReference type="SAM" id="Phobius"/>
    </source>
</evidence>
<comment type="caution">
    <text evidence="3">The sequence shown here is derived from an EMBL/GenBank/DDBJ whole genome shotgun (WGS) entry which is preliminary data.</text>
</comment>
<dbReference type="EMBL" id="SAEB01000006">
    <property type="protein sequence ID" value="RVD86724.1"/>
    <property type="molecule type" value="Genomic_DNA"/>
</dbReference>
<keyword evidence="2" id="KW-0472">Membrane</keyword>
<dbReference type="Proteomes" id="UP000283090">
    <property type="component" value="Unassembled WGS sequence"/>
</dbReference>
<dbReference type="AlphaFoldDB" id="A0A437A690"/>
<dbReference type="OrthoDB" id="5353066at2759"/>
<feature type="transmembrane region" description="Helical" evidence="2">
    <location>
        <begin position="593"/>
        <end position="616"/>
    </location>
</feature>
<feature type="transmembrane region" description="Helical" evidence="2">
    <location>
        <begin position="551"/>
        <end position="571"/>
    </location>
</feature>
<dbReference type="GeneID" id="93587297"/>
<name>A0A437A690_ARTFL</name>
<feature type="compositionally biased region" description="Pro residues" evidence="1">
    <location>
        <begin position="119"/>
        <end position="131"/>
    </location>
</feature>
<accession>A0A437A690</accession>
<feature type="compositionally biased region" description="Low complexity" evidence="1">
    <location>
        <begin position="48"/>
        <end position="63"/>
    </location>
</feature>
<keyword evidence="4" id="KW-1185">Reference proteome</keyword>
<feature type="region of interest" description="Disordered" evidence="1">
    <location>
        <begin position="46"/>
        <end position="69"/>
    </location>
</feature>
<feature type="compositionally biased region" description="Low complexity" evidence="1">
    <location>
        <begin position="144"/>
        <end position="165"/>
    </location>
</feature>